<dbReference type="Gene3D" id="2.40.30.10">
    <property type="entry name" value="Translation factors"/>
    <property type="match status" value="1"/>
</dbReference>
<dbReference type="AlphaFoldDB" id="A0A2T5U945"/>
<dbReference type="InterPro" id="IPR007037">
    <property type="entry name" value="SIP_rossman_dom"/>
</dbReference>
<gene>
    <name evidence="3" type="ORF">C8J25_102121</name>
</gene>
<evidence type="ECO:0000313" key="4">
    <source>
        <dbReference type="Proteomes" id="UP000244013"/>
    </source>
</evidence>
<comment type="similarity">
    <text evidence="1">Belongs to the SIP oxidoreductase family.</text>
</comment>
<dbReference type="GO" id="GO:0016491">
    <property type="term" value="F:oxidoreductase activity"/>
    <property type="evidence" value="ECO:0007669"/>
    <property type="project" value="InterPro"/>
</dbReference>
<dbReference type="InterPro" id="IPR017938">
    <property type="entry name" value="Riboflavin_synthase-like_b-brl"/>
</dbReference>
<dbReference type="Gene3D" id="3.40.50.80">
    <property type="entry name" value="Nucleotide-binding domain of ferredoxin-NADP reductase (FNR) module"/>
    <property type="match status" value="1"/>
</dbReference>
<dbReference type="InterPro" id="IPR039261">
    <property type="entry name" value="FNR_nucleotide-bd"/>
</dbReference>
<evidence type="ECO:0000259" key="2">
    <source>
        <dbReference type="PROSITE" id="PS51384"/>
    </source>
</evidence>
<dbReference type="OrthoDB" id="9814826at2"/>
<dbReference type="CDD" id="cd06193">
    <property type="entry name" value="siderophore_interacting"/>
    <property type="match status" value="1"/>
</dbReference>
<evidence type="ECO:0000313" key="3">
    <source>
        <dbReference type="EMBL" id="PTW48032.1"/>
    </source>
</evidence>
<dbReference type="PANTHER" id="PTHR30157:SF0">
    <property type="entry name" value="NADPH-DEPENDENT FERRIC-CHELATE REDUCTASE"/>
    <property type="match status" value="1"/>
</dbReference>
<name>A0A2T5U945_9SPHN</name>
<sequence length="246" mass="26390">MMETQATERTKEPGRLSRAVTRLWMKPATVVANERLADRFHLITLEGDALKTVTWRPGQKVQIAMGSAFVTRTYTPIEWNASAGRVCILGYAHGDGPGSNWVRTAAPGEVCDVFGPRASLDIGGLSGALVILGDETSIGLAYAATFQDPTRHVTACFEVADDVGARQVMASLDLERVTLITRRLDGGHVAELEASLSNAVALGSTFVLTGKAATIQVLRQGLRRRSVPTTRLVAKAYWAPGKTGLD</sequence>
<organism evidence="3 4">
    <name type="scientific">Sphingomonas faeni</name>
    <dbReference type="NCBI Taxonomy" id="185950"/>
    <lineage>
        <taxon>Bacteria</taxon>
        <taxon>Pseudomonadati</taxon>
        <taxon>Pseudomonadota</taxon>
        <taxon>Alphaproteobacteria</taxon>
        <taxon>Sphingomonadales</taxon>
        <taxon>Sphingomonadaceae</taxon>
        <taxon>Sphingomonas</taxon>
    </lineage>
</organism>
<dbReference type="InterPro" id="IPR039374">
    <property type="entry name" value="SIP_fam"/>
</dbReference>
<dbReference type="EMBL" id="QAYE01000002">
    <property type="protein sequence ID" value="PTW48032.1"/>
    <property type="molecule type" value="Genomic_DNA"/>
</dbReference>
<dbReference type="Pfam" id="PF08021">
    <property type="entry name" value="FAD_binding_9"/>
    <property type="match status" value="1"/>
</dbReference>
<dbReference type="Pfam" id="PF04954">
    <property type="entry name" value="SIP"/>
    <property type="match status" value="1"/>
</dbReference>
<protein>
    <submittedName>
        <fullName evidence="3">NADPH-dependent ferric siderophore reductase</fullName>
    </submittedName>
</protein>
<proteinExistence type="inferred from homology"/>
<accession>A0A2T5U945</accession>
<dbReference type="PROSITE" id="PS51384">
    <property type="entry name" value="FAD_FR"/>
    <property type="match status" value="1"/>
</dbReference>
<dbReference type="Proteomes" id="UP000244013">
    <property type="component" value="Unassembled WGS sequence"/>
</dbReference>
<dbReference type="SUPFAM" id="SSF63380">
    <property type="entry name" value="Riboflavin synthase domain-like"/>
    <property type="match status" value="1"/>
</dbReference>
<reference evidence="3 4" key="1">
    <citation type="submission" date="2018-04" db="EMBL/GenBank/DDBJ databases">
        <title>Genomic Encyclopedia of Type Strains, Phase III (KMG-III): the genomes of soil and plant-associated and newly described type strains.</title>
        <authorList>
            <person name="Whitman W."/>
        </authorList>
    </citation>
    <scope>NUCLEOTIDE SEQUENCE [LARGE SCALE GENOMIC DNA]</scope>
    <source>
        <strain evidence="3 4">MA-olki</strain>
    </source>
</reference>
<dbReference type="PANTHER" id="PTHR30157">
    <property type="entry name" value="FERRIC REDUCTASE, NADPH-DEPENDENT"/>
    <property type="match status" value="1"/>
</dbReference>
<dbReference type="InterPro" id="IPR013113">
    <property type="entry name" value="SIP_FAD-bd"/>
</dbReference>
<evidence type="ECO:0000256" key="1">
    <source>
        <dbReference type="ARBA" id="ARBA00035644"/>
    </source>
</evidence>
<feature type="domain" description="FAD-binding FR-type" evidence="2">
    <location>
        <begin position="23"/>
        <end position="123"/>
    </location>
</feature>
<comment type="caution">
    <text evidence="3">The sequence shown here is derived from an EMBL/GenBank/DDBJ whole genome shotgun (WGS) entry which is preliminary data.</text>
</comment>
<dbReference type="InterPro" id="IPR017927">
    <property type="entry name" value="FAD-bd_FR_type"/>
</dbReference>